<feature type="non-terminal residue" evidence="1">
    <location>
        <position position="9"/>
    </location>
</feature>
<name>A0A9R1H4Q9_WHEAT</name>
<reference evidence="1" key="2">
    <citation type="submission" date="2020-03" db="EMBL/GenBank/DDBJ databases">
        <title>The second near-complete assembly of the hexaploid bread wheat (Triticum aestivum) genome.</title>
        <authorList>
            <person name="Zimin A.V."/>
            <person name="Puiu D."/>
            <person name="Shumante A."/>
            <person name="Alonge M."/>
            <person name="Salzberg S.L."/>
        </authorList>
    </citation>
    <scope>NUCLEOTIDE SEQUENCE</scope>
    <source>
        <tissue evidence="1">Leaf</tissue>
    </source>
</reference>
<feature type="non-terminal residue" evidence="1">
    <location>
        <position position="1"/>
    </location>
</feature>
<proteinExistence type="predicted"/>
<dbReference type="EMBL" id="CM022223">
    <property type="protein sequence ID" value="KAF7058813.1"/>
    <property type="molecule type" value="Genomic_DNA"/>
</dbReference>
<protein>
    <submittedName>
        <fullName evidence="1">Uncharacterized protein</fullName>
    </submittedName>
</protein>
<accession>A0A9R1H4Q9</accession>
<dbReference type="Proteomes" id="UP000815260">
    <property type="component" value="Chromosome 5A"/>
</dbReference>
<comment type="caution">
    <text evidence="1">The sequence shown here is derived from an EMBL/GenBank/DDBJ whole genome shotgun (WGS) entry which is preliminary data.</text>
</comment>
<gene>
    <name evidence="1" type="ORF">CFC21_065794</name>
</gene>
<sequence length="9" mass="1020">IVTMQRESG</sequence>
<reference evidence="1" key="1">
    <citation type="journal article" date="2017" name="Gigascience">
        <title>The first near-complete assembly of the hexaploid bread wheat genome, Triticum aestivum.</title>
        <authorList>
            <person name="Zimin A.V."/>
            <person name="Puiu D."/>
            <person name="Hall R."/>
            <person name="Kingan S."/>
            <person name="Clavijo B.J."/>
            <person name="Salzberg S.L."/>
        </authorList>
    </citation>
    <scope>NUCLEOTIDE SEQUENCE</scope>
    <source>
        <tissue evidence="1">Leaf</tissue>
    </source>
</reference>
<organism evidence="1">
    <name type="scientific">Triticum aestivum</name>
    <name type="common">Wheat</name>
    <dbReference type="NCBI Taxonomy" id="4565"/>
    <lineage>
        <taxon>Eukaryota</taxon>
        <taxon>Viridiplantae</taxon>
        <taxon>Streptophyta</taxon>
        <taxon>Embryophyta</taxon>
        <taxon>Tracheophyta</taxon>
        <taxon>Spermatophyta</taxon>
        <taxon>Magnoliopsida</taxon>
        <taxon>Liliopsida</taxon>
        <taxon>Poales</taxon>
        <taxon>Poaceae</taxon>
        <taxon>BOP clade</taxon>
        <taxon>Pooideae</taxon>
        <taxon>Triticodae</taxon>
        <taxon>Triticeae</taxon>
        <taxon>Triticinae</taxon>
        <taxon>Triticum</taxon>
    </lineage>
</organism>
<evidence type="ECO:0000313" key="1">
    <source>
        <dbReference type="EMBL" id="KAF7058813.1"/>
    </source>
</evidence>